<evidence type="ECO:0000256" key="1">
    <source>
        <dbReference type="ARBA" id="ARBA00004571"/>
    </source>
</evidence>
<dbReference type="GO" id="GO:0009279">
    <property type="term" value="C:cell outer membrane"/>
    <property type="evidence" value="ECO:0007669"/>
    <property type="project" value="UniProtKB-SubCell"/>
</dbReference>
<evidence type="ECO:0000256" key="2">
    <source>
        <dbReference type="ARBA" id="ARBA00008163"/>
    </source>
</evidence>
<keyword evidence="6" id="KW-0472">Membrane</keyword>
<protein>
    <submittedName>
        <fullName evidence="9">Transporter</fullName>
    </submittedName>
</protein>
<organism evidence="9 10">
    <name type="scientific">Thalassomonas actiniarum</name>
    <dbReference type="NCBI Taxonomy" id="485447"/>
    <lineage>
        <taxon>Bacteria</taxon>
        <taxon>Pseudomonadati</taxon>
        <taxon>Pseudomonadota</taxon>
        <taxon>Gammaproteobacteria</taxon>
        <taxon>Alteromonadales</taxon>
        <taxon>Colwelliaceae</taxon>
        <taxon>Thalassomonas</taxon>
    </lineage>
</organism>
<feature type="chain" id="PRO_5042254234" evidence="8">
    <location>
        <begin position="26"/>
        <end position="512"/>
    </location>
</feature>
<keyword evidence="7" id="KW-0998">Cell outer membrane</keyword>
<evidence type="ECO:0000256" key="4">
    <source>
        <dbReference type="ARBA" id="ARBA00022692"/>
    </source>
</evidence>
<evidence type="ECO:0000256" key="5">
    <source>
        <dbReference type="ARBA" id="ARBA00022729"/>
    </source>
</evidence>
<evidence type="ECO:0000256" key="6">
    <source>
        <dbReference type="ARBA" id="ARBA00023136"/>
    </source>
</evidence>
<name>A0AAE9YVD9_9GAMM</name>
<dbReference type="PANTHER" id="PTHR35093">
    <property type="entry name" value="OUTER MEMBRANE PROTEIN NMB0088-RELATED"/>
    <property type="match status" value="1"/>
</dbReference>
<keyword evidence="5 8" id="KW-0732">Signal</keyword>
<comment type="similarity">
    <text evidence="2">Belongs to the OmpP1/FadL family.</text>
</comment>
<keyword evidence="3" id="KW-1134">Transmembrane beta strand</keyword>
<evidence type="ECO:0000256" key="8">
    <source>
        <dbReference type="SAM" id="SignalP"/>
    </source>
</evidence>
<keyword evidence="10" id="KW-1185">Reference proteome</keyword>
<dbReference type="EMBL" id="CP059735">
    <property type="protein sequence ID" value="WDE01039.1"/>
    <property type="molecule type" value="Genomic_DNA"/>
</dbReference>
<dbReference type="KEGG" id="tact:SG35_010610"/>
<dbReference type="Proteomes" id="UP000032568">
    <property type="component" value="Chromosome"/>
</dbReference>
<dbReference type="Gene3D" id="2.40.160.60">
    <property type="entry name" value="Outer membrane protein transport protein (OMPP1/FadL/TodX)"/>
    <property type="match status" value="1"/>
</dbReference>
<keyword evidence="4" id="KW-0812">Transmembrane</keyword>
<evidence type="ECO:0000313" key="9">
    <source>
        <dbReference type="EMBL" id="WDE01039.1"/>
    </source>
</evidence>
<dbReference type="Pfam" id="PF03349">
    <property type="entry name" value="Toluene_X"/>
    <property type="match status" value="1"/>
</dbReference>
<evidence type="ECO:0000256" key="3">
    <source>
        <dbReference type="ARBA" id="ARBA00022452"/>
    </source>
</evidence>
<dbReference type="AlphaFoldDB" id="A0AAE9YVD9"/>
<reference evidence="9 10" key="1">
    <citation type="journal article" date="2015" name="Genome Announc.">
        <title>Draft Genome Sequences of Marine Isolates of Thalassomonas viridans and Thalassomonas actiniarum.</title>
        <authorList>
            <person name="Olonade I."/>
            <person name="van Zyl L.J."/>
            <person name="Trindade M."/>
        </authorList>
    </citation>
    <scope>NUCLEOTIDE SEQUENCE [LARGE SCALE GENOMIC DNA]</scope>
    <source>
        <strain evidence="9 10">A5K-106</strain>
    </source>
</reference>
<accession>A0AAE9YVD9</accession>
<evidence type="ECO:0000256" key="7">
    <source>
        <dbReference type="ARBA" id="ARBA00023237"/>
    </source>
</evidence>
<dbReference type="PANTHER" id="PTHR35093:SF8">
    <property type="entry name" value="OUTER MEMBRANE PROTEIN NMB0088-RELATED"/>
    <property type="match status" value="1"/>
</dbReference>
<gene>
    <name evidence="9" type="ORF">SG35_010610</name>
</gene>
<dbReference type="GO" id="GO:0015483">
    <property type="term" value="F:long-chain fatty acid transporting porin activity"/>
    <property type="evidence" value="ECO:0007669"/>
    <property type="project" value="TreeGrafter"/>
</dbReference>
<dbReference type="InterPro" id="IPR005017">
    <property type="entry name" value="OMPP1/FadL/TodX"/>
</dbReference>
<proteinExistence type="inferred from homology"/>
<dbReference type="SUPFAM" id="SSF56935">
    <property type="entry name" value="Porins"/>
    <property type="match status" value="1"/>
</dbReference>
<dbReference type="RefSeq" id="WP_044835992.1">
    <property type="nucleotide sequence ID" value="NZ_CP059735.1"/>
</dbReference>
<feature type="signal peptide" evidence="8">
    <location>
        <begin position="1"/>
        <end position="25"/>
    </location>
</feature>
<sequence>MTNHKIKVALTALAVSSTFTAGVNAAGYKLYEQSTSAMGNAYAGRGAQISDASVGFTNPAALIHLKQAQYSFGINLIDVDGKYRNARASSAAGMPVSGPQSDDIGGISAIPHFHYYQPLSEKLGVGLSLAVPFGTKSDYDHDFVGRYFAQKTALDVVALQGALSYQLTDKLSVGGALALNYAKGTLSKYKDHGGLCELGANINNTYAQLSGGAFTDVAQDAYCDSVYQVKGDDIQPGYTLGLHYAITDQLKLALSYHSEVDYTLKGDSTIYNTPLSGEFVPYSQNPEQYWTVPTIAGVVNGQKLPAIDLTTGKQAINAPKKEASRLKLHTPQSVVISLDHQFTKALSFQFSATWTEWSQFTDITIMSDVKQASEKTISTSTQMPENLNSEDYIGYIPEYWHNTWAYALGATYRYSDKLTLKTGFARDFSPVDSKYRSARIPSDDRSWLTLGLHYQSQKKWSADFAAGMMFMDDSSVLDHEYNARDNRIYQSEYQADYAIKAYVLSMQFNYFL</sequence>
<reference evidence="9 10" key="2">
    <citation type="journal article" date="2022" name="Mar. Drugs">
        <title>Bioassay-Guided Fractionation Leads to the Detection of Cholic Acid Generated by the Rare Thalassomonas sp.</title>
        <authorList>
            <person name="Pheiffer F."/>
            <person name="Schneider Y.K."/>
            <person name="Hansen E.H."/>
            <person name="Andersen J.H."/>
            <person name="Isaksson J."/>
            <person name="Busche T."/>
            <person name="R C."/>
            <person name="Kalinowski J."/>
            <person name="Zyl L.V."/>
            <person name="Trindade M."/>
        </authorList>
    </citation>
    <scope>NUCLEOTIDE SEQUENCE [LARGE SCALE GENOMIC DNA]</scope>
    <source>
        <strain evidence="9 10">A5K-106</strain>
    </source>
</reference>
<comment type="subcellular location">
    <subcellularLocation>
        <location evidence="1">Cell outer membrane</location>
        <topology evidence="1">Multi-pass membrane protein</topology>
    </subcellularLocation>
</comment>
<evidence type="ECO:0000313" key="10">
    <source>
        <dbReference type="Proteomes" id="UP000032568"/>
    </source>
</evidence>